<feature type="transmembrane region" description="Helical" evidence="1">
    <location>
        <begin position="15"/>
        <end position="38"/>
    </location>
</feature>
<evidence type="ECO:0000256" key="1">
    <source>
        <dbReference type="SAM" id="Phobius"/>
    </source>
</evidence>
<keyword evidence="1" id="KW-0812">Transmembrane</keyword>
<protein>
    <submittedName>
        <fullName evidence="2">Uncharacterized protein</fullName>
    </submittedName>
</protein>
<comment type="caution">
    <text evidence="2">The sequence shown here is derived from an EMBL/GenBank/DDBJ whole genome shotgun (WGS) entry which is preliminary data.</text>
</comment>
<feature type="transmembrane region" description="Helical" evidence="1">
    <location>
        <begin position="91"/>
        <end position="110"/>
    </location>
</feature>
<sequence length="256" mass="27951">MDSVVHFNPDSTLGAFQIGVLVSYALFGVTTTQMYIYYSRFPDDSRKLKALVAFVWVCEVGHTFCVGHLLYTITILDYGHPERVFGTISQSLSVASLLAGIIAVCVHAFLSFRIYVLTKRPITIWVTSLRATSLGNFVGQWGWLLTSNWSISVATDFAITATLVVVLQDHRSHAQKTAAIIDKIIGWTIAEGRLSSSVASIAMLASFISMKGNCNGAPGFKINIAAANRVIISSCLAGVLHYRHTMCATFAAKHLR</sequence>
<evidence type="ECO:0000313" key="3">
    <source>
        <dbReference type="Proteomes" id="UP000620124"/>
    </source>
</evidence>
<dbReference type="EMBL" id="JACAZI010000017">
    <property type="protein sequence ID" value="KAF7342358.1"/>
    <property type="molecule type" value="Genomic_DNA"/>
</dbReference>
<name>A0A8H7CP40_9AGAR</name>
<feature type="transmembrane region" description="Helical" evidence="1">
    <location>
        <begin position="149"/>
        <end position="167"/>
    </location>
</feature>
<feature type="transmembrane region" description="Helical" evidence="1">
    <location>
        <begin position="122"/>
        <end position="143"/>
    </location>
</feature>
<keyword evidence="3" id="KW-1185">Reference proteome</keyword>
<keyword evidence="1" id="KW-1133">Transmembrane helix</keyword>
<dbReference type="PANTHER" id="PTHR40465">
    <property type="entry name" value="CHROMOSOME 1, WHOLE GENOME SHOTGUN SEQUENCE"/>
    <property type="match status" value="1"/>
</dbReference>
<organism evidence="2 3">
    <name type="scientific">Mycena venus</name>
    <dbReference type="NCBI Taxonomy" id="2733690"/>
    <lineage>
        <taxon>Eukaryota</taxon>
        <taxon>Fungi</taxon>
        <taxon>Dikarya</taxon>
        <taxon>Basidiomycota</taxon>
        <taxon>Agaricomycotina</taxon>
        <taxon>Agaricomycetes</taxon>
        <taxon>Agaricomycetidae</taxon>
        <taxon>Agaricales</taxon>
        <taxon>Marasmiineae</taxon>
        <taxon>Mycenaceae</taxon>
        <taxon>Mycena</taxon>
    </lineage>
</organism>
<evidence type="ECO:0000313" key="2">
    <source>
        <dbReference type="EMBL" id="KAF7342358.1"/>
    </source>
</evidence>
<reference evidence="2" key="1">
    <citation type="submission" date="2020-05" db="EMBL/GenBank/DDBJ databases">
        <title>Mycena genomes resolve the evolution of fungal bioluminescence.</title>
        <authorList>
            <person name="Tsai I.J."/>
        </authorList>
    </citation>
    <scope>NUCLEOTIDE SEQUENCE</scope>
    <source>
        <strain evidence="2">CCC161011</strain>
    </source>
</reference>
<keyword evidence="1" id="KW-0472">Membrane</keyword>
<dbReference type="Proteomes" id="UP000620124">
    <property type="component" value="Unassembled WGS sequence"/>
</dbReference>
<dbReference type="AlphaFoldDB" id="A0A8H7CP40"/>
<accession>A0A8H7CP40</accession>
<proteinExistence type="predicted"/>
<gene>
    <name evidence="2" type="ORF">MVEN_01824400</name>
</gene>
<dbReference type="PANTHER" id="PTHR40465:SF1">
    <property type="entry name" value="DUF6534 DOMAIN-CONTAINING PROTEIN"/>
    <property type="match status" value="1"/>
</dbReference>
<dbReference type="OrthoDB" id="2868589at2759"/>
<feature type="transmembrane region" description="Helical" evidence="1">
    <location>
        <begin position="50"/>
        <end position="71"/>
    </location>
</feature>